<keyword evidence="4" id="KW-1185">Reference proteome</keyword>
<keyword evidence="2" id="KW-0472">Membrane</keyword>
<accession>A0A0R3TYZ2</accession>
<feature type="compositionally biased region" description="Polar residues" evidence="1">
    <location>
        <begin position="554"/>
        <end position="566"/>
    </location>
</feature>
<feature type="region of interest" description="Disordered" evidence="1">
    <location>
        <begin position="520"/>
        <end position="566"/>
    </location>
</feature>
<protein>
    <submittedName>
        <fullName evidence="5">Protein kinase domain-containing protein</fullName>
    </submittedName>
</protein>
<feature type="region of interest" description="Disordered" evidence="1">
    <location>
        <begin position="418"/>
        <end position="451"/>
    </location>
</feature>
<feature type="transmembrane region" description="Helical" evidence="2">
    <location>
        <begin position="310"/>
        <end position="328"/>
    </location>
</feature>
<keyword evidence="2" id="KW-1133">Transmembrane helix</keyword>
<feature type="region of interest" description="Disordered" evidence="1">
    <location>
        <begin position="670"/>
        <end position="755"/>
    </location>
</feature>
<dbReference type="STRING" id="102285.A0A0R3TYZ2"/>
<reference evidence="3 4" key="2">
    <citation type="submission" date="2018-11" db="EMBL/GenBank/DDBJ databases">
        <authorList>
            <consortium name="Pathogen Informatics"/>
        </authorList>
    </citation>
    <scope>NUCLEOTIDE SEQUENCE [LARGE SCALE GENOMIC DNA]</scope>
</reference>
<dbReference type="EMBL" id="UZAE01014938">
    <property type="protein sequence ID" value="VDO14844.1"/>
    <property type="molecule type" value="Genomic_DNA"/>
</dbReference>
<sequence length="755" mass="78809">MNTLRTAHCPLGVVPTAGPPSNAFNSSSSSASLLEAHPACLSLSHEAITLSTPKAAAAASWKALASLPDAPPLCQQSNVLSKRVPVASLSEWLSALLPQASASSSETSAHSSPTRSSGPLVPALGPTDCTAIRSPQRKTECTASIGCEYCVVESDGQSVLNEGFCAPMGVCFGGVIGTPLSFFDEKRPPLTSPPFPPPPHMMMPQPSLENPLPSSGSFYNFQKNGGAGDSQSAAAAAHFYHYYYYYHYYHNQQQQLGGKYREDEDLHASPYILARHYIGNGERSDLLVGGGGVGSGLLAAWTNANPVGPVAGAVLAVFIVLLLGVYCLRHQAANRARQSAAAGALAAGNGGDCVITELLNGDGDTDCDPNHQAGCGKSHSGDKVCCCERPLESGTDDDKSPPTAGAVALLVKATSASSTAGSGIDEPSISACDSGSEHHAVSSLRPTTPSAFGPSTFSTVSPGASGTAAAIIIEGVGVFVKSNVFSSEQLAQVPEEKAEMPLAEFVTDPTAVSPYRVTESSTVATVRPPGTDDQITTVSSSAATTTDHGYVSNDRPSSSCAESSSLTDSFVLGPSVSSGEKPTRDGEPPLILGNDCETGAASVTSGGGPWIGTLILGPGMDDVMCAEELENQLMLLSAKRAQQLQPQLHHSSRNHFLPSWRKAYQHYRQLHHHQGISQSQHQRHGNQQLESNDPLLGPSSSFTHRTSSQSRSSGVLARFPVLVQPPPPQVSLRRAAQQTQSSQQNTSTHTGDNIV</sequence>
<evidence type="ECO:0000313" key="3">
    <source>
        <dbReference type="EMBL" id="VDO14844.1"/>
    </source>
</evidence>
<gene>
    <name evidence="3" type="ORF">HNAJ_LOCUS13065</name>
</gene>
<evidence type="ECO:0000256" key="2">
    <source>
        <dbReference type="SAM" id="Phobius"/>
    </source>
</evidence>
<dbReference type="Proteomes" id="UP000278807">
    <property type="component" value="Unassembled WGS sequence"/>
</dbReference>
<feature type="region of interest" description="Disordered" evidence="1">
    <location>
        <begin position="572"/>
        <end position="591"/>
    </location>
</feature>
<organism evidence="5">
    <name type="scientific">Rodentolepis nana</name>
    <name type="common">Dwarf tapeworm</name>
    <name type="synonym">Hymenolepis nana</name>
    <dbReference type="NCBI Taxonomy" id="102285"/>
    <lineage>
        <taxon>Eukaryota</taxon>
        <taxon>Metazoa</taxon>
        <taxon>Spiralia</taxon>
        <taxon>Lophotrochozoa</taxon>
        <taxon>Platyhelminthes</taxon>
        <taxon>Cestoda</taxon>
        <taxon>Eucestoda</taxon>
        <taxon>Cyclophyllidea</taxon>
        <taxon>Hymenolepididae</taxon>
        <taxon>Rodentolepis</taxon>
    </lineage>
</organism>
<dbReference type="AlphaFoldDB" id="A0A0R3TYZ2"/>
<evidence type="ECO:0000313" key="5">
    <source>
        <dbReference type="WBParaSite" id="HNAJ_0001309101-mRNA-1"/>
    </source>
</evidence>
<evidence type="ECO:0000256" key="1">
    <source>
        <dbReference type="SAM" id="MobiDB-lite"/>
    </source>
</evidence>
<dbReference type="WBParaSite" id="HNAJ_0001309101-mRNA-1">
    <property type="protein sequence ID" value="HNAJ_0001309101-mRNA-1"/>
    <property type="gene ID" value="HNAJ_0001309101"/>
</dbReference>
<feature type="compositionally biased region" description="Low complexity" evidence="1">
    <location>
        <begin position="536"/>
        <end position="546"/>
    </location>
</feature>
<proteinExistence type="predicted"/>
<dbReference type="OrthoDB" id="10009339at2759"/>
<keyword evidence="2" id="KW-0812">Transmembrane</keyword>
<feature type="compositionally biased region" description="Low complexity" evidence="1">
    <location>
        <begin position="699"/>
        <end position="713"/>
    </location>
</feature>
<reference evidence="5" key="1">
    <citation type="submission" date="2017-02" db="UniProtKB">
        <authorList>
            <consortium name="WormBaseParasite"/>
        </authorList>
    </citation>
    <scope>IDENTIFICATION</scope>
</reference>
<name>A0A0R3TYZ2_RODNA</name>
<evidence type="ECO:0000313" key="4">
    <source>
        <dbReference type="Proteomes" id="UP000278807"/>
    </source>
</evidence>
<feature type="compositionally biased region" description="Low complexity" evidence="1">
    <location>
        <begin position="737"/>
        <end position="748"/>
    </location>
</feature>